<organism evidence="2 3">
    <name type="scientific">Marinobacter gudaonensis</name>
    <dbReference type="NCBI Taxonomy" id="375760"/>
    <lineage>
        <taxon>Bacteria</taxon>
        <taxon>Pseudomonadati</taxon>
        <taxon>Pseudomonadota</taxon>
        <taxon>Gammaproteobacteria</taxon>
        <taxon>Pseudomonadales</taxon>
        <taxon>Marinobacteraceae</taxon>
        <taxon>Marinobacter</taxon>
    </lineage>
</organism>
<proteinExistence type="predicted"/>
<name>A0A1I6HII1_9GAMM</name>
<evidence type="ECO:0000313" key="3">
    <source>
        <dbReference type="Proteomes" id="UP000199290"/>
    </source>
</evidence>
<feature type="signal peptide" evidence="1">
    <location>
        <begin position="1"/>
        <end position="40"/>
    </location>
</feature>
<feature type="chain" id="PRO_5011779774" description="DUF3047 domain-containing protein" evidence="1">
    <location>
        <begin position="41"/>
        <end position="192"/>
    </location>
</feature>
<keyword evidence="3" id="KW-1185">Reference proteome</keyword>
<dbReference type="InterPro" id="IPR049249">
    <property type="entry name" value="DUF6882"/>
</dbReference>
<accession>A0A1I6HII1</accession>
<dbReference type="AlphaFoldDB" id="A0A1I6HII1"/>
<reference evidence="3" key="1">
    <citation type="submission" date="2016-10" db="EMBL/GenBank/DDBJ databases">
        <authorList>
            <person name="Varghese N."/>
            <person name="Submissions S."/>
        </authorList>
    </citation>
    <scope>NUCLEOTIDE SEQUENCE [LARGE SCALE GENOMIC DNA]</scope>
    <source>
        <strain evidence="3">CGMCC 1.6294</strain>
    </source>
</reference>
<dbReference type="Proteomes" id="UP000199290">
    <property type="component" value="Unassembled WGS sequence"/>
</dbReference>
<dbReference type="EMBL" id="FOYV01000002">
    <property type="protein sequence ID" value="SFR54312.1"/>
    <property type="molecule type" value="Genomic_DNA"/>
</dbReference>
<protein>
    <recommendedName>
        <fullName evidence="4">DUF3047 domain-containing protein</fullName>
    </recommendedName>
</protein>
<evidence type="ECO:0008006" key="4">
    <source>
        <dbReference type="Google" id="ProtNLM"/>
    </source>
</evidence>
<keyword evidence="1" id="KW-0732">Signal</keyword>
<dbReference type="STRING" id="375760.SAMN04488073_2620"/>
<sequence length="192" mass="22337">MEFYEWVIYERVRIISCYVRSYMKKLTALLLSMFMSNATADEQWIAQITEAHNFLSERQNVLMEDYKLGEHERFDWDQDTSSLVFSNDGVPAVVAKVQFVGSISTRSNTWLWSWANPSIIDEAKDQMYRVRSFGEKHGYDALTVDKWEGDEVDGWEMTSIAAFVLNAKGAYRTSVDNGFTYMVITDIEWVQN</sequence>
<gene>
    <name evidence="2" type="ORF">SAMN04488073_2620</name>
</gene>
<evidence type="ECO:0000256" key="1">
    <source>
        <dbReference type="SAM" id="SignalP"/>
    </source>
</evidence>
<dbReference type="Pfam" id="PF21813">
    <property type="entry name" value="DUF6882"/>
    <property type="match status" value="1"/>
</dbReference>
<evidence type="ECO:0000313" key="2">
    <source>
        <dbReference type="EMBL" id="SFR54312.1"/>
    </source>
</evidence>